<name>A0ABM8GEA1_9MICO</name>
<evidence type="ECO:0000313" key="3">
    <source>
        <dbReference type="EMBL" id="BDZ46611.1"/>
    </source>
</evidence>
<dbReference type="Pfam" id="PF00425">
    <property type="entry name" value="Chorismate_bind"/>
    <property type="match status" value="1"/>
</dbReference>
<organism evidence="3 4">
    <name type="scientific">Naasia aerilata</name>
    <dbReference type="NCBI Taxonomy" id="1162966"/>
    <lineage>
        <taxon>Bacteria</taxon>
        <taxon>Bacillati</taxon>
        <taxon>Actinomycetota</taxon>
        <taxon>Actinomycetes</taxon>
        <taxon>Micrococcales</taxon>
        <taxon>Microbacteriaceae</taxon>
        <taxon>Naasia</taxon>
    </lineage>
</organism>
<reference evidence="4" key="1">
    <citation type="journal article" date="2019" name="Int. J. Syst. Evol. Microbiol.">
        <title>The Global Catalogue of Microorganisms (GCM) 10K type strain sequencing project: providing services to taxonomists for standard genome sequencing and annotation.</title>
        <authorList>
            <consortium name="The Broad Institute Genomics Platform"/>
            <consortium name="The Broad Institute Genome Sequencing Center for Infectious Disease"/>
            <person name="Wu L."/>
            <person name="Ma J."/>
        </authorList>
    </citation>
    <scope>NUCLEOTIDE SEQUENCE [LARGE SCALE GENOMIC DNA]</scope>
    <source>
        <strain evidence="4">NBRC 108725</strain>
    </source>
</reference>
<dbReference type="InterPro" id="IPR019999">
    <property type="entry name" value="Anth_synth_I-like"/>
</dbReference>
<evidence type="ECO:0000259" key="2">
    <source>
        <dbReference type="Pfam" id="PF00425"/>
    </source>
</evidence>
<dbReference type="InterPro" id="IPR015890">
    <property type="entry name" value="Chorismate_C"/>
</dbReference>
<feature type="region of interest" description="Disordered" evidence="1">
    <location>
        <begin position="130"/>
        <end position="152"/>
    </location>
</feature>
<feature type="domain" description="Chorismate-utilising enzyme C-terminal" evidence="2">
    <location>
        <begin position="55"/>
        <end position="309"/>
    </location>
</feature>
<dbReference type="PANTHER" id="PTHR11236">
    <property type="entry name" value="AMINOBENZOATE/ANTHRANILATE SYNTHASE"/>
    <property type="match status" value="1"/>
</dbReference>
<protein>
    <recommendedName>
        <fullName evidence="2">Chorismate-utilising enzyme C-terminal domain-containing protein</fullName>
    </recommendedName>
</protein>
<sequence length="319" mass="33830">MDRALAFDHDSRSVRSLAGNDDWMAAAEKALAAGSVPESADAPAEVPEPEWRHDDAEYLRMIEACQEAITRGDAYVLCLTDTATVRDAVDGWTAYRRLRRSSPTHSAGYLRLGGTELVSASPERFLEVTAGGTARSRPIKGTRPRHPDPARDRALADELGASDKERAENLMIVDLVRNDLSRVAEVGTVRVPQLFAVESYPQVHQLVSTVEAQLAPGRTAADAVRALFPAGSMTGAPKASAMAILAALERGPRGVYSGTFGYISRTGAAALAMVIRSIVIEDGIATVGAGGGITALSDPDEELAEKKLKANALLAALRA</sequence>
<dbReference type="SUPFAM" id="SSF56322">
    <property type="entry name" value="ADC synthase"/>
    <property type="match status" value="1"/>
</dbReference>
<keyword evidence="4" id="KW-1185">Reference proteome</keyword>
<evidence type="ECO:0000256" key="1">
    <source>
        <dbReference type="SAM" id="MobiDB-lite"/>
    </source>
</evidence>
<dbReference type="RefSeq" id="WP_286276643.1">
    <property type="nucleotide sequence ID" value="NZ_AP027731.1"/>
</dbReference>
<proteinExistence type="predicted"/>
<dbReference type="EMBL" id="AP027731">
    <property type="protein sequence ID" value="BDZ46611.1"/>
    <property type="molecule type" value="Genomic_DNA"/>
</dbReference>
<evidence type="ECO:0000313" key="4">
    <source>
        <dbReference type="Proteomes" id="UP001321498"/>
    </source>
</evidence>
<dbReference type="PANTHER" id="PTHR11236:SF18">
    <property type="entry name" value="AMINODEOXYCHORISMATE SYNTHASE"/>
    <property type="match status" value="1"/>
</dbReference>
<dbReference type="Proteomes" id="UP001321498">
    <property type="component" value="Chromosome"/>
</dbReference>
<dbReference type="Gene3D" id="3.60.120.10">
    <property type="entry name" value="Anthranilate synthase"/>
    <property type="match status" value="1"/>
</dbReference>
<accession>A0ABM8GEA1</accession>
<gene>
    <name evidence="3" type="ORF">GCM10025866_25200</name>
</gene>
<dbReference type="InterPro" id="IPR005801">
    <property type="entry name" value="ADC_synthase"/>
</dbReference>
<dbReference type="PRINTS" id="PR00095">
    <property type="entry name" value="ANTSNTHASEI"/>
</dbReference>